<dbReference type="Proteomes" id="UP000622475">
    <property type="component" value="Unassembled WGS sequence"/>
</dbReference>
<dbReference type="RefSeq" id="WP_194113978.1">
    <property type="nucleotide sequence ID" value="NZ_JADFFL010000013.1"/>
</dbReference>
<proteinExistence type="predicted"/>
<accession>A0A929KZG4</accession>
<evidence type="ECO:0000313" key="1">
    <source>
        <dbReference type="EMBL" id="MBE9664554.1"/>
    </source>
</evidence>
<gene>
    <name evidence="1" type="ORF">IRJ16_21920</name>
</gene>
<comment type="caution">
    <text evidence="1">The sequence shown here is derived from an EMBL/GenBank/DDBJ whole genome shotgun (WGS) entry which is preliminary data.</text>
</comment>
<dbReference type="InterPro" id="IPR025365">
    <property type="entry name" value="DUF4269"/>
</dbReference>
<dbReference type="EMBL" id="JADFFL010000013">
    <property type="protein sequence ID" value="MBE9664554.1"/>
    <property type="molecule type" value="Genomic_DNA"/>
</dbReference>
<protein>
    <submittedName>
        <fullName evidence="1">DUF4269 domain-containing protein</fullName>
    </submittedName>
</protein>
<reference evidence="1" key="1">
    <citation type="submission" date="2020-10" db="EMBL/GenBank/DDBJ databases">
        <title>Mucilaginibacter mali sp. nov., isolated from rhizosphere soil of apple orchard.</title>
        <authorList>
            <person name="Lee J.-S."/>
            <person name="Kim H.S."/>
            <person name="Kim J.-S."/>
        </authorList>
    </citation>
    <scope>NUCLEOTIDE SEQUENCE</scope>
    <source>
        <strain evidence="1">KCTC 22746</strain>
    </source>
</reference>
<dbReference type="AlphaFoldDB" id="A0A929KZG4"/>
<evidence type="ECO:0000313" key="2">
    <source>
        <dbReference type="Proteomes" id="UP000622475"/>
    </source>
</evidence>
<name>A0A929KZG4_9SPHI</name>
<organism evidence="1 2">
    <name type="scientific">Mucilaginibacter myungsuensis</name>
    <dbReference type="NCBI Taxonomy" id="649104"/>
    <lineage>
        <taxon>Bacteria</taxon>
        <taxon>Pseudomonadati</taxon>
        <taxon>Bacteroidota</taxon>
        <taxon>Sphingobacteriia</taxon>
        <taxon>Sphingobacteriales</taxon>
        <taxon>Sphingobacteriaceae</taxon>
        <taxon>Mucilaginibacter</taxon>
    </lineage>
</organism>
<dbReference type="Pfam" id="PF14091">
    <property type="entry name" value="DUF4269"/>
    <property type="match status" value="1"/>
</dbReference>
<keyword evidence="2" id="KW-1185">Reference proteome</keyword>
<sequence>MNFKDITYLSQGSAEQQRIYKLLVQTDILESLKQYDPIVVGTFPLDIQVATSDIDILSQANDLEQLAQQMTDAFGKEDEFKINRVAALAGPAIVASFKIAGQEFELFGQDVPSDLQMGYLHMVKEYEILQKFGEKFKQQVIALKASGIKTEPAFCQLLDIDGDPYLNLLKYEV</sequence>